<feature type="domain" description="HTH marR-type" evidence="2">
    <location>
        <begin position="29"/>
        <end position="166"/>
    </location>
</feature>
<evidence type="ECO:0000313" key="4">
    <source>
        <dbReference type="Proteomes" id="UP000222106"/>
    </source>
</evidence>
<dbReference type="InterPro" id="IPR036390">
    <property type="entry name" value="WH_DNA-bd_sf"/>
</dbReference>
<dbReference type="RefSeq" id="WP_098482482.1">
    <property type="nucleotide sequence ID" value="NZ_PDJI01000004.1"/>
</dbReference>
<keyword evidence="4" id="KW-1185">Reference proteome</keyword>
<dbReference type="SMART" id="SM00347">
    <property type="entry name" value="HTH_MARR"/>
    <property type="match status" value="1"/>
</dbReference>
<name>A0A2A9EGX7_9MICO</name>
<dbReference type="GO" id="GO:0006950">
    <property type="term" value="P:response to stress"/>
    <property type="evidence" value="ECO:0007669"/>
    <property type="project" value="TreeGrafter"/>
</dbReference>
<dbReference type="CDD" id="cd00090">
    <property type="entry name" value="HTH_ARSR"/>
    <property type="match status" value="1"/>
</dbReference>
<dbReference type="PROSITE" id="PS50995">
    <property type="entry name" value="HTH_MARR_2"/>
    <property type="match status" value="1"/>
</dbReference>
<dbReference type="Proteomes" id="UP000222106">
    <property type="component" value="Unassembled WGS sequence"/>
</dbReference>
<dbReference type="EMBL" id="PDJI01000004">
    <property type="protein sequence ID" value="PFG38158.1"/>
    <property type="molecule type" value="Genomic_DNA"/>
</dbReference>
<dbReference type="PANTHER" id="PTHR33164:SF57">
    <property type="entry name" value="MARR-FAMILY TRANSCRIPTIONAL REGULATOR"/>
    <property type="match status" value="1"/>
</dbReference>
<evidence type="ECO:0000313" key="3">
    <source>
        <dbReference type="EMBL" id="PFG38158.1"/>
    </source>
</evidence>
<reference evidence="3 4" key="1">
    <citation type="submission" date="2017-10" db="EMBL/GenBank/DDBJ databases">
        <title>Sequencing the genomes of 1000 actinobacteria strains.</title>
        <authorList>
            <person name="Klenk H.-P."/>
        </authorList>
    </citation>
    <scope>NUCLEOTIDE SEQUENCE [LARGE SCALE GENOMIC DNA]</scope>
    <source>
        <strain evidence="3 4">DSM 21838</strain>
    </source>
</reference>
<gene>
    <name evidence="3" type="ORF">ATJ97_0629</name>
</gene>
<dbReference type="InterPro" id="IPR039422">
    <property type="entry name" value="MarR/SlyA-like"/>
</dbReference>
<dbReference type="AlphaFoldDB" id="A0A2A9EGX7"/>
<organism evidence="3 4">
    <name type="scientific">Georgenia soli</name>
    <dbReference type="NCBI Taxonomy" id="638953"/>
    <lineage>
        <taxon>Bacteria</taxon>
        <taxon>Bacillati</taxon>
        <taxon>Actinomycetota</taxon>
        <taxon>Actinomycetes</taxon>
        <taxon>Micrococcales</taxon>
        <taxon>Bogoriellaceae</taxon>
        <taxon>Georgenia</taxon>
    </lineage>
</organism>
<accession>A0A2A9EGX7</accession>
<dbReference type="InterPro" id="IPR000835">
    <property type="entry name" value="HTH_MarR-typ"/>
</dbReference>
<dbReference type="PRINTS" id="PR00598">
    <property type="entry name" value="HTHMARR"/>
</dbReference>
<dbReference type="InterPro" id="IPR011991">
    <property type="entry name" value="ArsR-like_HTH"/>
</dbReference>
<dbReference type="PANTHER" id="PTHR33164">
    <property type="entry name" value="TRANSCRIPTIONAL REGULATOR, MARR FAMILY"/>
    <property type="match status" value="1"/>
</dbReference>
<sequence length="175" mass="18992">MTSDVADVDAVNQKTGPEDDLVSPETRFAEELQVALTRVLRWASRAGVRGRWLARDVTGGLTPTDAWLVEALGEQGPMRVTALAAWQGVDKSTVTPQVRRLERAGLVDRSPDPADGRASRLTLSARGEAVREQVRRSGANVIEEQMATWSEEDRRTFAALLTRFAAGLDQAPPGG</sequence>
<evidence type="ECO:0000256" key="1">
    <source>
        <dbReference type="SAM" id="MobiDB-lite"/>
    </source>
</evidence>
<dbReference type="SUPFAM" id="SSF46785">
    <property type="entry name" value="Winged helix' DNA-binding domain"/>
    <property type="match status" value="1"/>
</dbReference>
<dbReference type="Gene3D" id="1.10.10.10">
    <property type="entry name" value="Winged helix-like DNA-binding domain superfamily/Winged helix DNA-binding domain"/>
    <property type="match status" value="1"/>
</dbReference>
<protein>
    <submittedName>
        <fullName evidence="3">MarR family transcriptional regulator</fullName>
    </submittedName>
</protein>
<feature type="region of interest" description="Disordered" evidence="1">
    <location>
        <begin position="1"/>
        <end position="22"/>
    </location>
</feature>
<proteinExistence type="predicted"/>
<dbReference type="GO" id="GO:0003700">
    <property type="term" value="F:DNA-binding transcription factor activity"/>
    <property type="evidence" value="ECO:0007669"/>
    <property type="project" value="InterPro"/>
</dbReference>
<dbReference type="OrthoDB" id="9155413at2"/>
<dbReference type="Pfam" id="PF01047">
    <property type="entry name" value="MarR"/>
    <property type="match status" value="1"/>
</dbReference>
<comment type="caution">
    <text evidence="3">The sequence shown here is derived from an EMBL/GenBank/DDBJ whole genome shotgun (WGS) entry which is preliminary data.</text>
</comment>
<dbReference type="InterPro" id="IPR036388">
    <property type="entry name" value="WH-like_DNA-bd_sf"/>
</dbReference>
<evidence type="ECO:0000259" key="2">
    <source>
        <dbReference type="PROSITE" id="PS50995"/>
    </source>
</evidence>